<proteinExistence type="predicted"/>
<gene>
    <name evidence="2" type="ORF">SAMN04487891_10524</name>
    <name evidence="3" type="ORF">SAMN05216293_2626</name>
</gene>
<dbReference type="Proteomes" id="UP000198940">
    <property type="component" value="Unassembled WGS sequence"/>
</dbReference>
<keyword evidence="1" id="KW-0812">Transmembrane</keyword>
<evidence type="ECO:0000313" key="2">
    <source>
        <dbReference type="EMBL" id="SFC03578.1"/>
    </source>
</evidence>
<reference evidence="3 4" key="1">
    <citation type="submission" date="2016-11" db="EMBL/GenBank/DDBJ databases">
        <authorList>
            <person name="Varghese N."/>
            <person name="Submissions S."/>
        </authorList>
    </citation>
    <scope>NUCLEOTIDE SEQUENCE [LARGE SCALE GENOMIC DNA]</scope>
    <source>
        <strain evidence="3 4">CGMCC 1.12174</strain>
        <strain evidence="2 5">DSM 26351</strain>
    </source>
</reference>
<dbReference type="Proteomes" id="UP000184031">
    <property type="component" value="Unassembled WGS sequence"/>
</dbReference>
<sequence>MIDEKQPVMKKCVVLFVILIVALIIAAVSERKPVKIQTEWDKVIAKK</sequence>
<dbReference type="EMBL" id="FRAT01000007">
    <property type="protein sequence ID" value="SHL10206.1"/>
    <property type="molecule type" value="Genomic_DNA"/>
</dbReference>
<evidence type="ECO:0000313" key="4">
    <source>
        <dbReference type="Proteomes" id="UP000184031"/>
    </source>
</evidence>
<dbReference type="STRING" id="1055723.SAMN05216293_2626"/>
<feature type="transmembrane region" description="Helical" evidence="1">
    <location>
        <begin position="12"/>
        <end position="29"/>
    </location>
</feature>
<evidence type="ECO:0000313" key="5">
    <source>
        <dbReference type="Proteomes" id="UP000198940"/>
    </source>
</evidence>
<evidence type="ECO:0000256" key="1">
    <source>
        <dbReference type="SAM" id="Phobius"/>
    </source>
</evidence>
<evidence type="ECO:0000313" key="3">
    <source>
        <dbReference type="EMBL" id="SHL10206.1"/>
    </source>
</evidence>
<accession>A0A1M6XWC0</accession>
<name>A0A1M6XWC0_9FLAO</name>
<organism evidence="3 4">
    <name type="scientific">Flagellimonas taeanensis</name>
    <dbReference type="NCBI Taxonomy" id="1005926"/>
    <lineage>
        <taxon>Bacteria</taxon>
        <taxon>Pseudomonadati</taxon>
        <taxon>Bacteroidota</taxon>
        <taxon>Flavobacteriia</taxon>
        <taxon>Flavobacteriales</taxon>
        <taxon>Flavobacteriaceae</taxon>
        <taxon>Flagellimonas</taxon>
    </lineage>
</organism>
<comment type="caution">
    <text evidence="3">The sequence shown here is derived from an EMBL/GenBank/DDBJ whole genome shotgun (WGS) entry which is preliminary data.</text>
</comment>
<dbReference type="RefSeq" id="WP_177190053.1">
    <property type="nucleotide sequence ID" value="NZ_FOKU01000005.1"/>
</dbReference>
<keyword evidence="1" id="KW-1133">Transmembrane helix</keyword>
<protein>
    <submittedName>
        <fullName evidence="3">Uncharacterized protein</fullName>
    </submittedName>
</protein>
<dbReference type="EMBL" id="FOKU01000005">
    <property type="protein sequence ID" value="SFC03578.1"/>
    <property type="molecule type" value="Genomic_DNA"/>
</dbReference>
<keyword evidence="5" id="KW-1185">Reference proteome</keyword>
<keyword evidence="1" id="KW-0472">Membrane</keyword>
<dbReference type="AlphaFoldDB" id="A0A1M6XWC0"/>